<dbReference type="SUPFAM" id="SSF53098">
    <property type="entry name" value="Ribonuclease H-like"/>
    <property type="match status" value="1"/>
</dbReference>
<dbReference type="SUPFAM" id="SSF57196">
    <property type="entry name" value="EGF/Laminin"/>
    <property type="match status" value="1"/>
</dbReference>
<comment type="caution">
    <text evidence="1">Lacks conserved residue(s) required for the propagation of feature annotation.</text>
</comment>
<dbReference type="Pfam" id="PF00008">
    <property type="entry name" value="EGF"/>
    <property type="match status" value="1"/>
</dbReference>
<keyword evidence="1" id="KW-1015">Disulfide bond</keyword>
<dbReference type="InterPro" id="IPR001584">
    <property type="entry name" value="Integrase_cat-core"/>
</dbReference>
<dbReference type="Proteomes" id="UP000663829">
    <property type="component" value="Unassembled WGS sequence"/>
</dbReference>
<feature type="compositionally biased region" description="Basic residues" evidence="2">
    <location>
        <begin position="97"/>
        <end position="110"/>
    </location>
</feature>
<dbReference type="Gene3D" id="2.10.25.10">
    <property type="entry name" value="Laminin"/>
    <property type="match status" value="1"/>
</dbReference>
<gene>
    <name evidence="5" type="ORF">GPM918_LOCUS9804</name>
    <name evidence="6" type="ORF">SRO942_LOCUS9805</name>
</gene>
<feature type="region of interest" description="Disordered" evidence="2">
    <location>
        <begin position="84"/>
        <end position="110"/>
    </location>
</feature>
<evidence type="ECO:0000313" key="6">
    <source>
        <dbReference type="EMBL" id="CAF3702783.1"/>
    </source>
</evidence>
<feature type="domain" description="EGF-like" evidence="3">
    <location>
        <begin position="344"/>
        <end position="381"/>
    </location>
</feature>
<dbReference type="PROSITE" id="PS50994">
    <property type="entry name" value="INTEGRASE"/>
    <property type="match status" value="1"/>
</dbReference>
<evidence type="ECO:0008006" key="8">
    <source>
        <dbReference type="Google" id="ProtNLM"/>
    </source>
</evidence>
<dbReference type="PROSITE" id="PS00022">
    <property type="entry name" value="EGF_1"/>
    <property type="match status" value="1"/>
</dbReference>
<keyword evidence="1" id="KW-0245">EGF-like domain</keyword>
<dbReference type="PROSITE" id="PS50026">
    <property type="entry name" value="EGF_3"/>
    <property type="match status" value="1"/>
</dbReference>
<dbReference type="AlphaFoldDB" id="A0A814B597"/>
<evidence type="ECO:0000259" key="3">
    <source>
        <dbReference type="PROSITE" id="PS50026"/>
    </source>
</evidence>
<feature type="disulfide bond" evidence="1">
    <location>
        <begin position="371"/>
        <end position="380"/>
    </location>
</feature>
<sequence length="611" mass="68015">MTALSQLLGRNHIYSTTDHPQTNGMVERLNATFVPQLAKLQDQESNNWDEFLPAVVFAYNTGQIIILTRRTNFFLNLIPSTQHQQQRQSLTEEQRIQRNRLNSRRRRDGHFRRSVVPTMTENQAFARHAKNTLHACREIKIILMVYIATYSKGKKPRLSVRPPLQNILRHAISFIRQHLCAYSCYAASGVTVVPIFVALSLIPAYTPPYGQDLPIASRSLPSCILFSRTDFNNYYNASLYANNDYNHDYLGEQIANRSGVRRSQIHVTNITTSLIGFLETSVADCFAVKCREAKLNAIQRNVTSVLPYIFQLTYTDSNGTLIDDRLPTLYASNATSGSCSELTISDACVSAPCLNNGTCRLNDESSYFCFCLSNYSGVSCEISSPGRDTTALDLILNGTVTDYDRTAYIVIQRNTNWTNMLDVVDVTGSMDPYDASVYLWLRLTQLTSRTQYYVFFNDGNDKSDSEKVIGSTGGLYGVQARDPIAVLQTMKTAIRNGNGGDASENDIEAIIRGQRDCSTCTTLVHVADNKATPRDLILLSQVTLPVKVIACGATDRTDINPALIYIAETTHGSIHTITEDITSLAGAFSLDQIVVVGSTTYILRADGFHRL</sequence>
<dbReference type="EMBL" id="CAJOBC010001861">
    <property type="protein sequence ID" value="CAF3702783.1"/>
    <property type="molecule type" value="Genomic_DNA"/>
</dbReference>
<name>A0A814B597_9BILA</name>
<reference evidence="5" key="1">
    <citation type="submission" date="2021-02" db="EMBL/GenBank/DDBJ databases">
        <authorList>
            <person name="Nowell W R."/>
        </authorList>
    </citation>
    <scope>NUCLEOTIDE SEQUENCE</scope>
</reference>
<evidence type="ECO:0000256" key="2">
    <source>
        <dbReference type="SAM" id="MobiDB-lite"/>
    </source>
</evidence>
<evidence type="ECO:0000256" key="1">
    <source>
        <dbReference type="PROSITE-ProRule" id="PRU00076"/>
    </source>
</evidence>
<dbReference type="EMBL" id="CAJNOQ010001861">
    <property type="protein sequence ID" value="CAF0923819.1"/>
    <property type="molecule type" value="Genomic_DNA"/>
</dbReference>
<organism evidence="5 7">
    <name type="scientific">Didymodactylos carnosus</name>
    <dbReference type="NCBI Taxonomy" id="1234261"/>
    <lineage>
        <taxon>Eukaryota</taxon>
        <taxon>Metazoa</taxon>
        <taxon>Spiralia</taxon>
        <taxon>Gnathifera</taxon>
        <taxon>Rotifera</taxon>
        <taxon>Eurotatoria</taxon>
        <taxon>Bdelloidea</taxon>
        <taxon>Philodinida</taxon>
        <taxon>Philodinidae</taxon>
        <taxon>Didymodactylos</taxon>
    </lineage>
</organism>
<dbReference type="GO" id="GO:0015074">
    <property type="term" value="P:DNA integration"/>
    <property type="evidence" value="ECO:0007669"/>
    <property type="project" value="InterPro"/>
</dbReference>
<comment type="caution">
    <text evidence="5">The sequence shown here is derived from an EMBL/GenBank/DDBJ whole genome shotgun (WGS) entry which is preliminary data.</text>
</comment>
<protein>
    <recommendedName>
        <fullName evidence="8">EGF-like domain-containing protein</fullName>
    </recommendedName>
</protein>
<dbReference type="Proteomes" id="UP000681722">
    <property type="component" value="Unassembled WGS sequence"/>
</dbReference>
<dbReference type="InterPro" id="IPR036397">
    <property type="entry name" value="RNaseH_sf"/>
</dbReference>
<proteinExistence type="predicted"/>
<dbReference type="InterPro" id="IPR000742">
    <property type="entry name" value="EGF"/>
</dbReference>
<dbReference type="InterPro" id="IPR012337">
    <property type="entry name" value="RNaseH-like_sf"/>
</dbReference>
<feature type="domain" description="Integrase catalytic" evidence="4">
    <location>
        <begin position="1"/>
        <end position="87"/>
    </location>
</feature>
<dbReference type="CDD" id="cd00054">
    <property type="entry name" value="EGF_CA"/>
    <property type="match status" value="1"/>
</dbReference>
<evidence type="ECO:0000313" key="5">
    <source>
        <dbReference type="EMBL" id="CAF0923819.1"/>
    </source>
</evidence>
<keyword evidence="7" id="KW-1185">Reference proteome</keyword>
<dbReference type="OrthoDB" id="3237746at2759"/>
<dbReference type="Gene3D" id="3.30.420.10">
    <property type="entry name" value="Ribonuclease H-like superfamily/Ribonuclease H"/>
    <property type="match status" value="1"/>
</dbReference>
<dbReference type="SMART" id="SM00181">
    <property type="entry name" value="EGF"/>
    <property type="match status" value="1"/>
</dbReference>
<evidence type="ECO:0000259" key="4">
    <source>
        <dbReference type="PROSITE" id="PS50994"/>
    </source>
</evidence>
<accession>A0A814B597</accession>
<dbReference type="GO" id="GO:0003676">
    <property type="term" value="F:nucleic acid binding"/>
    <property type="evidence" value="ECO:0007669"/>
    <property type="project" value="InterPro"/>
</dbReference>
<evidence type="ECO:0000313" key="7">
    <source>
        <dbReference type="Proteomes" id="UP000663829"/>
    </source>
</evidence>